<dbReference type="HOGENOM" id="CLU_2147743_0_0_1"/>
<sequence>MTSLRAIRESLGLDTSLKPFSVSIAELERQLHALDSMYLELPRNGREYCRGVYKLQEKATETINEIENSDYPEEIVIEALSRVNDILGEVNLIAGNTWLMTRYGPNLRASVC</sequence>
<name>C4JV31_UNCRE</name>
<accession>C4JV31</accession>
<evidence type="ECO:0000313" key="2">
    <source>
        <dbReference type="Proteomes" id="UP000002058"/>
    </source>
</evidence>
<organism evidence="1 2">
    <name type="scientific">Uncinocarpus reesii (strain UAMH 1704)</name>
    <dbReference type="NCBI Taxonomy" id="336963"/>
    <lineage>
        <taxon>Eukaryota</taxon>
        <taxon>Fungi</taxon>
        <taxon>Dikarya</taxon>
        <taxon>Ascomycota</taxon>
        <taxon>Pezizomycotina</taxon>
        <taxon>Eurotiomycetes</taxon>
        <taxon>Eurotiomycetidae</taxon>
        <taxon>Onygenales</taxon>
        <taxon>Onygenaceae</taxon>
        <taxon>Uncinocarpus</taxon>
    </lineage>
</organism>
<protein>
    <submittedName>
        <fullName evidence="1">Uncharacterized protein</fullName>
    </submittedName>
</protein>
<dbReference type="KEGG" id="ure:UREG_04984"/>
<dbReference type="VEuPathDB" id="FungiDB:UREG_04984"/>
<evidence type="ECO:0000313" key="1">
    <source>
        <dbReference type="EMBL" id="EEP80142.1"/>
    </source>
</evidence>
<dbReference type="RefSeq" id="XP_002584295.1">
    <property type="nucleotide sequence ID" value="XM_002584249.1"/>
</dbReference>
<keyword evidence="2" id="KW-1185">Reference proteome</keyword>
<dbReference type="Proteomes" id="UP000002058">
    <property type="component" value="Unassembled WGS sequence"/>
</dbReference>
<dbReference type="GeneID" id="8438038"/>
<gene>
    <name evidence="1" type="ORF">UREG_04984</name>
</gene>
<reference evidence="2" key="1">
    <citation type="journal article" date="2009" name="Genome Res.">
        <title>Comparative genomic analyses of the human fungal pathogens Coccidioides and their relatives.</title>
        <authorList>
            <person name="Sharpton T.J."/>
            <person name="Stajich J.E."/>
            <person name="Rounsley S.D."/>
            <person name="Gardner M.J."/>
            <person name="Wortman J.R."/>
            <person name="Jordar V.S."/>
            <person name="Maiti R."/>
            <person name="Kodira C.D."/>
            <person name="Neafsey D.E."/>
            <person name="Zeng Q."/>
            <person name="Hung C.-Y."/>
            <person name="McMahan C."/>
            <person name="Muszewska A."/>
            <person name="Grynberg M."/>
            <person name="Mandel M.A."/>
            <person name="Kellner E.M."/>
            <person name="Barker B.M."/>
            <person name="Galgiani J.N."/>
            <person name="Orbach M.J."/>
            <person name="Kirkland T.N."/>
            <person name="Cole G.T."/>
            <person name="Henn M.R."/>
            <person name="Birren B.W."/>
            <person name="Taylor J.W."/>
        </authorList>
    </citation>
    <scope>NUCLEOTIDE SEQUENCE [LARGE SCALE GENOMIC DNA]</scope>
    <source>
        <strain evidence="2">UAMH 1704</strain>
    </source>
</reference>
<dbReference type="InParanoid" id="C4JV31"/>
<dbReference type="EMBL" id="CH476617">
    <property type="protein sequence ID" value="EEP80142.1"/>
    <property type="molecule type" value="Genomic_DNA"/>
</dbReference>
<dbReference type="AlphaFoldDB" id="C4JV31"/>
<proteinExistence type="predicted"/>